<comment type="caution">
    <text evidence="1">The sequence shown here is derived from an EMBL/GenBank/DDBJ whole genome shotgun (WGS) entry which is preliminary data.</text>
</comment>
<reference evidence="1" key="2">
    <citation type="submission" date="2020-09" db="EMBL/GenBank/DDBJ databases">
        <authorList>
            <person name="Sun Q."/>
            <person name="Ohkuma M."/>
        </authorList>
    </citation>
    <scope>NUCLEOTIDE SEQUENCE</scope>
    <source>
        <strain evidence="1">JCM 19596</strain>
    </source>
</reference>
<accession>A0A830FEC8</accession>
<keyword evidence="2" id="KW-1185">Reference proteome</keyword>
<protein>
    <submittedName>
        <fullName evidence="1">Uncharacterized protein</fullName>
    </submittedName>
</protein>
<dbReference type="AlphaFoldDB" id="A0A830FEC8"/>
<sequence>MLDVALQARDGVLVARDVVERRRSVFLDPDLLSAGGLAHSGVKESTVHKARETECASLTPDTRIGWLTFIP</sequence>
<gene>
    <name evidence="1" type="ORF">GCM10009039_01170</name>
</gene>
<proteinExistence type="predicted"/>
<dbReference type="EMBL" id="BMPG01000001">
    <property type="protein sequence ID" value="GGL46598.1"/>
    <property type="molecule type" value="Genomic_DNA"/>
</dbReference>
<name>A0A830FEC8_9EURY</name>
<organism evidence="1 2">
    <name type="scientific">Halocalculus aciditolerans</name>
    <dbReference type="NCBI Taxonomy" id="1383812"/>
    <lineage>
        <taxon>Archaea</taxon>
        <taxon>Methanobacteriati</taxon>
        <taxon>Methanobacteriota</taxon>
        <taxon>Stenosarchaea group</taxon>
        <taxon>Halobacteria</taxon>
        <taxon>Halobacteriales</taxon>
        <taxon>Halobacteriaceae</taxon>
        <taxon>Halocalculus</taxon>
    </lineage>
</organism>
<reference evidence="1" key="1">
    <citation type="journal article" date="2014" name="Int. J. Syst. Evol. Microbiol.">
        <title>Complete genome sequence of Corynebacterium casei LMG S-19264T (=DSM 44701T), isolated from a smear-ripened cheese.</title>
        <authorList>
            <consortium name="US DOE Joint Genome Institute (JGI-PGF)"/>
            <person name="Walter F."/>
            <person name="Albersmeier A."/>
            <person name="Kalinowski J."/>
            <person name="Ruckert C."/>
        </authorList>
    </citation>
    <scope>NUCLEOTIDE SEQUENCE</scope>
    <source>
        <strain evidence="1">JCM 19596</strain>
    </source>
</reference>
<evidence type="ECO:0000313" key="1">
    <source>
        <dbReference type="EMBL" id="GGL46598.1"/>
    </source>
</evidence>
<dbReference type="Proteomes" id="UP000607197">
    <property type="component" value="Unassembled WGS sequence"/>
</dbReference>
<evidence type="ECO:0000313" key="2">
    <source>
        <dbReference type="Proteomes" id="UP000607197"/>
    </source>
</evidence>